<gene>
    <name evidence="2" type="ORF">CTEN210_14761</name>
</gene>
<feature type="domain" description="DUF985" evidence="1">
    <location>
        <begin position="14"/>
        <end position="145"/>
    </location>
</feature>
<dbReference type="InterPro" id="IPR009327">
    <property type="entry name" value="Cupin_DUF985"/>
</dbReference>
<evidence type="ECO:0000313" key="3">
    <source>
        <dbReference type="Proteomes" id="UP001054902"/>
    </source>
</evidence>
<name>A0AAD3D864_9STRA</name>
<dbReference type="EMBL" id="BLLK01000062">
    <property type="protein sequence ID" value="GFH58285.1"/>
    <property type="molecule type" value="Genomic_DNA"/>
</dbReference>
<dbReference type="Gene3D" id="2.60.120.10">
    <property type="entry name" value="Jelly Rolls"/>
    <property type="match status" value="1"/>
</dbReference>
<comment type="caution">
    <text evidence="2">The sequence shown here is derived from an EMBL/GenBank/DDBJ whole genome shotgun (WGS) entry which is preliminary data.</text>
</comment>
<evidence type="ECO:0000259" key="1">
    <source>
        <dbReference type="Pfam" id="PF06172"/>
    </source>
</evidence>
<proteinExistence type="predicted"/>
<dbReference type="Pfam" id="PF06172">
    <property type="entry name" value="Cupin_5"/>
    <property type="match status" value="1"/>
</dbReference>
<keyword evidence="3" id="KW-1185">Reference proteome</keyword>
<dbReference type="Proteomes" id="UP001054902">
    <property type="component" value="Unassembled WGS sequence"/>
</dbReference>
<dbReference type="PANTHER" id="PTHR33387:SF3">
    <property type="entry name" value="DUF985 DOMAIN-CONTAINING PROTEIN"/>
    <property type="match status" value="1"/>
</dbReference>
<dbReference type="CDD" id="cd06121">
    <property type="entry name" value="cupin_YML079wp"/>
    <property type="match status" value="1"/>
</dbReference>
<sequence>MSEKEERITNEIKKIVAELNMQPHPEGGYYVETYRSPMEIPGKDRQLMTSIYFLLTSDNVSNFHRIKSDELWFHHAGSPITVHLLNEEQGHVEIKVGSNVLNGEHPQALVKGGEIFGSSVDVENSYALVSCVVAPGFDFQDFELFKRVDLVSQFPNHHEIITRLTAE</sequence>
<dbReference type="SUPFAM" id="SSF51182">
    <property type="entry name" value="RmlC-like cupins"/>
    <property type="match status" value="1"/>
</dbReference>
<evidence type="ECO:0000313" key="2">
    <source>
        <dbReference type="EMBL" id="GFH58285.1"/>
    </source>
</evidence>
<protein>
    <submittedName>
        <fullName evidence="2">Cupin domain-containing protein</fullName>
    </submittedName>
</protein>
<dbReference type="PANTHER" id="PTHR33387">
    <property type="entry name" value="RMLC-LIKE JELLY ROLL FOLD PROTEIN"/>
    <property type="match status" value="1"/>
</dbReference>
<dbReference type="InterPro" id="IPR039935">
    <property type="entry name" value="YML079W-like"/>
</dbReference>
<dbReference type="InterPro" id="IPR011051">
    <property type="entry name" value="RmlC_Cupin_sf"/>
</dbReference>
<accession>A0AAD3D864</accession>
<dbReference type="InterPro" id="IPR014710">
    <property type="entry name" value="RmlC-like_jellyroll"/>
</dbReference>
<dbReference type="AlphaFoldDB" id="A0AAD3D864"/>
<reference evidence="2 3" key="1">
    <citation type="journal article" date="2021" name="Sci. Rep.">
        <title>The genome of the diatom Chaetoceros tenuissimus carries an ancient integrated fragment of an extant virus.</title>
        <authorList>
            <person name="Hongo Y."/>
            <person name="Kimura K."/>
            <person name="Takaki Y."/>
            <person name="Yoshida Y."/>
            <person name="Baba S."/>
            <person name="Kobayashi G."/>
            <person name="Nagasaki K."/>
            <person name="Hano T."/>
            <person name="Tomaru Y."/>
        </authorList>
    </citation>
    <scope>NUCLEOTIDE SEQUENCE [LARGE SCALE GENOMIC DNA]</scope>
    <source>
        <strain evidence="2 3">NIES-3715</strain>
    </source>
</reference>
<organism evidence="2 3">
    <name type="scientific">Chaetoceros tenuissimus</name>
    <dbReference type="NCBI Taxonomy" id="426638"/>
    <lineage>
        <taxon>Eukaryota</taxon>
        <taxon>Sar</taxon>
        <taxon>Stramenopiles</taxon>
        <taxon>Ochrophyta</taxon>
        <taxon>Bacillariophyta</taxon>
        <taxon>Coscinodiscophyceae</taxon>
        <taxon>Chaetocerotophycidae</taxon>
        <taxon>Chaetocerotales</taxon>
        <taxon>Chaetocerotaceae</taxon>
        <taxon>Chaetoceros</taxon>
    </lineage>
</organism>